<gene>
    <name evidence="1" type="ORF">ACFFRN_46920</name>
</gene>
<evidence type="ECO:0000313" key="2">
    <source>
        <dbReference type="Proteomes" id="UP001589646"/>
    </source>
</evidence>
<dbReference type="RefSeq" id="WP_346119759.1">
    <property type="nucleotide sequence ID" value="NZ_BAAAXC010000009.1"/>
</dbReference>
<sequence>MKALVGIARLPIEGCGMGWETLDYAHVGWAATEFPDGRISVGSEAGGTVVVRWGLEDQEPAGLLDGRDAVGWRAVCECDWRGPLWTRVAADGEHNLGLRRVYADPGPYSDTPDDVEDALMREWEGHLEPPYLVMS</sequence>
<comment type="caution">
    <text evidence="1">The sequence shown here is derived from an EMBL/GenBank/DDBJ whole genome shotgun (WGS) entry which is preliminary data.</text>
</comment>
<name>A0ABV5QFB1_9ACTN</name>
<evidence type="ECO:0000313" key="1">
    <source>
        <dbReference type="EMBL" id="MFB9534172.1"/>
    </source>
</evidence>
<accession>A0ABV5QFB1</accession>
<keyword evidence="2" id="KW-1185">Reference proteome</keyword>
<organism evidence="1 2">
    <name type="scientific">Nonomuraea roseola</name>
    <dbReference type="NCBI Taxonomy" id="46179"/>
    <lineage>
        <taxon>Bacteria</taxon>
        <taxon>Bacillati</taxon>
        <taxon>Actinomycetota</taxon>
        <taxon>Actinomycetes</taxon>
        <taxon>Streptosporangiales</taxon>
        <taxon>Streptosporangiaceae</taxon>
        <taxon>Nonomuraea</taxon>
    </lineage>
</organism>
<dbReference type="EMBL" id="JBHMCE010000024">
    <property type="protein sequence ID" value="MFB9534172.1"/>
    <property type="molecule type" value="Genomic_DNA"/>
</dbReference>
<protein>
    <submittedName>
        <fullName evidence="1">Uncharacterized protein</fullName>
    </submittedName>
</protein>
<dbReference type="Proteomes" id="UP001589646">
    <property type="component" value="Unassembled WGS sequence"/>
</dbReference>
<proteinExistence type="predicted"/>
<reference evidence="1 2" key="1">
    <citation type="submission" date="2024-09" db="EMBL/GenBank/DDBJ databases">
        <authorList>
            <person name="Sun Q."/>
            <person name="Mori K."/>
        </authorList>
    </citation>
    <scope>NUCLEOTIDE SEQUENCE [LARGE SCALE GENOMIC DNA]</scope>
    <source>
        <strain evidence="1 2">JCM 3323</strain>
    </source>
</reference>